<proteinExistence type="predicted"/>
<dbReference type="Proteomes" id="UP001297092">
    <property type="component" value="Unassembled WGS sequence"/>
</dbReference>
<evidence type="ECO:0000313" key="1">
    <source>
        <dbReference type="EMBL" id="MBT0607659.1"/>
    </source>
</evidence>
<reference evidence="1 2" key="1">
    <citation type="submission" date="2021-05" db="EMBL/GenBank/DDBJ databases">
        <title>Aequorivita echinoideorum JCM 30378 genome.</title>
        <authorList>
            <person name="Zhang H."/>
            <person name="Li C."/>
        </authorList>
    </citation>
    <scope>NUCLEOTIDE SEQUENCE [LARGE SCALE GENOMIC DNA]</scope>
    <source>
        <strain evidence="1 2">JCM30378</strain>
    </source>
</reference>
<evidence type="ECO:0000313" key="2">
    <source>
        <dbReference type="Proteomes" id="UP001297092"/>
    </source>
</evidence>
<organism evidence="1 2">
    <name type="scientific">Aequorivita echinoideorum</name>
    <dbReference type="NCBI Taxonomy" id="1549647"/>
    <lineage>
        <taxon>Bacteria</taxon>
        <taxon>Pseudomonadati</taxon>
        <taxon>Bacteroidota</taxon>
        <taxon>Flavobacteriia</taxon>
        <taxon>Flavobacteriales</taxon>
        <taxon>Flavobacteriaceae</taxon>
        <taxon>Aequorivita</taxon>
    </lineage>
</organism>
<gene>
    <name evidence="1" type="ORF">KIV10_05640</name>
</gene>
<keyword evidence="2" id="KW-1185">Reference proteome</keyword>
<sequence length="96" mass="11079">MDRVQAEEAVKHLHFKLSLFKDFDLNTVTQVTNIAREAKAILKKFENTKNEIALLNEVIAVEAEYTPLRNLDEETELSYQLKAIRLTGQALQNFLM</sequence>
<dbReference type="RefSeq" id="WP_214112516.1">
    <property type="nucleotide sequence ID" value="NZ_JAHCTB010000002.1"/>
</dbReference>
<protein>
    <submittedName>
        <fullName evidence="1">Uncharacterized protein</fullName>
    </submittedName>
</protein>
<accession>A0ABS5S3B6</accession>
<name>A0ABS5S3B6_9FLAO</name>
<comment type="caution">
    <text evidence="1">The sequence shown here is derived from an EMBL/GenBank/DDBJ whole genome shotgun (WGS) entry which is preliminary data.</text>
</comment>
<dbReference type="EMBL" id="JAHCTB010000002">
    <property type="protein sequence ID" value="MBT0607659.1"/>
    <property type="molecule type" value="Genomic_DNA"/>
</dbReference>